<dbReference type="EMBL" id="MT144605">
    <property type="protein sequence ID" value="QJH94732.1"/>
    <property type="molecule type" value="Genomic_DNA"/>
</dbReference>
<reference evidence="1" key="1">
    <citation type="submission" date="2020-03" db="EMBL/GenBank/DDBJ databases">
        <title>The deep terrestrial virosphere.</title>
        <authorList>
            <person name="Holmfeldt K."/>
            <person name="Nilsson E."/>
            <person name="Simone D."/>
            <person name="Lopez-Fernandez M."/>
            <person name="Wu X."/>
            <person name="de Brujin I."/>
            <person name="Lundin D."/>
            <person name="Andersson A."/>
            <person name="Bertilsson S."/>
            <person name="Dopson M."/>
        </authorList>
    </citation>
    <scope>NUCLEOTIDE SEQUENCE</scope>
    <source>
        <strain evidence="1">TM448B00295</strain>
    </source>
</reference>
<gene>
    <name evidence="1" type="ORF">TM448B00295_0008</name>
</gene>
<evidence type="ECO:0000313" key="1">
    <source>
        <dbReference type="EMBL" id="QJH94732.1"/>
    </source>
</evidence>
<organism evidence="1">
    <name type="scientific">viral metagenome</name>
    <dbReference type="NCBI Taxonomy" id="1070528"/>
    <lineage>
        <taxon>unclassified sequences</taxon>
        <taxon>metagenomes</taxon>
        <taxon>organismal metagenomes</taxon>
    </lineage>
</organism>
<accession>A0A6M3XAA5</accession>
<dbReference type="AlphaFoldDB" id="A0A6M3XAA5"/>
<sequence>MKKQESNSKPLSLIDKNNLGDKVVHLAFNKKLSHVDISEHLKEEGFPISPISVGNWLRKQTQGTRDDLKSIFSKHVKEKLPSDLSALEGLEQEWLVWAHETKREFDKKLVSARVDAILPDFDRLRVKFLSTTIGTPRAKAVLKDILNLCMDISRDEYTHRKFRLLAGKQAASVIQTKLAFSGILDGAGSGNIIIKPYGTEIQPGGKSLPGETGANLPHNKVVKFRGKDG</sequence>
<protein>
    <submittedName>
        <fullName evidence="1">Uncharacterized protein</fullName>
    </submittedName>
</protein>
<name>A0A6M3XAA5_9ZZZZ</name>
<proteinExistence type="predicted"/>